<dbReference type="CDD" id="cd07017">
    <property type="entry name" value="S14_ClpP_2"/>
    <property type="match status" value="1"/>
</dbReference>
<dbReference type="GO" id="GO:0009368">
    <property type="term" value="C:endopeptidase Clp complex"/>
    <property type="evidence" value="ECO:0007669"/>
    <property type="project" value="TreeGrafter"/>
</dbReference>
<gene>
    <name evidence="3" type="ORF">VNO77_24900</name>
</gene>
<organism evidence="3 4">
    <name type="scientific">Canavalia gladiata</name>
    <name type="common">Sword bean</name>
    <name type="synonym">Dolichos gladiatus</name>
    <dbReference type="NCBI Taxonomy" id="3824"/>
    <lineage>
        <taxon>Eukaryota</taxon>
        <taxon>Viridiplantae</taxon>
        <taxon>Streptophyta</taxon>
        <taxon>Embryophyta</taxon>
        <taxon>Tracheophyta</taxon>
        <taxon>Spermatophyta</taxon>
        <taxon>Magnoliopsida</taxon>
        <taxon>eudicotyledons</taxon>
        <taxon>Gunneridae</taxon>
        <taxon>Pentapetalae</taxon>
        <taxon>rosids</taxon>
        <taxon>fabids</taxon>
        <taxon>Fabales</taxon>
        <taxon>Fabaceae</taxon>
        <taxon>Papilionoideae</taxon>
        <taxon>50 kb inversion clade</taxon>
        <taxon>NPAAA clade</taxon>
        <taxon>indigoferoid/millettioid clade</taxon>
        <taxon>Phaseoleae</taxon>
        <taxon>Canavalia</taxon>
    </lineage>
</organism>
<reference evidence="3 4" key="1">
    <citation type="submission" date="2024-01" db="EMBL/GenBank/DDBJ databases">
        <title>The genomes of 5 underutilized Papilionoideae crops provide insights into root nodulation and disease resistanc.</title>
        <authorList>
            <person name="Jiang F."/>
        </authorList>
    </citation>
    <scope>NUCLEOTIDE SEQUENCE [LARGE SCALE GENOMIC DNA]</scope>
    <source>
        <strain evidence="3">LVBAO_FW01</strain>
        <tissue evidence="3">Leaves</tissue>
    </source>
</reference>
<accession>A0AAN9L744</accession>
<dbReference type="GO" id="GO:0051117">
    <property type="term" value="F:ATPase binding"/>
    <property type="evidence" value="ECO:0007669"/>
    <property type="project" value="TreeGrafter"/>
</dbReference>
<dbReference type="PANTHER" id="PTHR10381:SF46">
    <property type="entry name" value="ATP-DEPENDENT CLP PROTEASE PROTEOLYTIC SUBUNIT-RELATED PROTEIN 2, CHLOROPLASTIC"/>
    <property type="match status" value="1"/>
</dbReference>
<dbReference type="GO" id="GO:0009532">
    <property type="term" value="C:plastid stroma"/>
    <property type="evidence" value="ECO:0007669"/>
    <property type="project" value="UniProtKB-ARBA"/>
</dbReference>
<dbReference type="GO" id="GO:0004176">
    <property type="term" value="F:ATP-dependent peptidase activity"/>
    <property type="evidence" value="ECO:0007669"/>
    <property type="project" value="InterPro"/>
</dbReference>
<comment type="caution">
    <text evidence="3">The sequence shown here is derived from an EMBL/GenBank/DDBJ whole genome shotgun (WGS) entry which is preliminary data.</text>
</comment>
<keyword evidence="4" id="KW-1185">Reference proteome</keyword>
<proteinExistence type="inferred from homology"/>
<comment type="similarity">
    <text evidence="1 2">Belongs to the peptidase S14 family.</text>
</comment>
<dbReference type="Pfam" id="PF00574">
    <property type="entry name" value="CLP_protease"/>
    <property type="match status" value="1"/>
</dbReference>
<dbReference type="InterPro" id="IPR023562">
    <property type="entry name" value="ClpP/TepA"/>
</dbReference>
<dbReference type="GO" id="GO:0004252">
    <property type="term" value="F:serine-type endopeptidase activity"/>
    <property type="evidence" value="ECO:0007669"/>
    <property type="project" value="InterPro"/>
</dbReference>
<evidence type="ECO:0000256" key="1">
    <source>
        <dbReference type="ARBA" id="ARBA00007039"/>
    </source>
</evidence>
<dbReference type="EMBL" id="JAYMYQ010000005">
    <property type="protein sequence ID" value="KAK7330702.1"/>
    <property type="molecule type" value="Genomic_DNA"/>
</dbReference>
<dbReference type="PRINTS" id="PR00127">
    <property type="entry name" value="CLPPROTEASEP"/>
</dbReference>
<evidence type="ECO:0000256" key="2">
    <source>
        <dbReference type="RuleBase" id="RU003567"/>
    </source>
</evidence>
<evidence type="ECO:0000313" key="4">
    <source>
        <dbReference type="Proteomes" id="UP001367508"/>
    </source>
</evidence>
<dbReference type="InterPro" id="IPR001907">
    <property type="entry name" value="ClpP"/>
</dbReference>
<sequence length="312" mass="34504">MASVILIMILEHKSVFPIRCLLSHHHLNMAVAPYTTGSAPRVSVPSTPSFAAKLHSGLKPQFGGSFGVKPSASAEFYAKVHKTLQFRYVNLNPSRAQIQMMPIGTPRVPYKSPGEGAWQWVDLWNALYRERIICIGQEIDEDFSNQILATMLYLDSIENKNLFLFFNCPGGDVSPCMAIYDTMKSLQNSVATRCLGYANNLAAFLLAAGEKGNRSAMPMSRISLASPAGAARGQADDIINEANELLRIRNYMLNELSKITGQRAEKIAKDLRTVKYFEAREAIEYGLIDRISRPSRIKADAPVKDEDTTGLG</sequence>
<dbReference type="AlphaFoldDB" id="A0AAN9L744"/>
<dbReference type="Proteomes" id="UP001367508">
    <property type="component" value="Unassembled WGS sequence"/>
</dbReference>
<evidence type="ECO:0000313" key="3">
    <source>
        <dbReference type="EMBL" id="KAK7330702.1"/>
    </source>
</evidence>
<dbReference type="SUPFAM" id="SSF52096">
    <property type="entry name" value="ClpP/crotonase"/>
    <property type="match status" value="1"/>
</dbReference>
<dbReference type="Gene3D" id="3.90.226.10">
    <property type="entry name" value="2-enoyl-CoA Hydratase, Chain A, domain 1"/>
    <property type="match status" value="1"/>
</dbReference>
<dbReference type="PANTHER" id="PTHR10381">
    <property type="entry name" value="ATP-DEPENDENT CLP PROTEASE PROTEOLYTIC SUBUNIT"/>
    <property type="match status" value="1"/>
</dbReference>
<protein>
    <recommendedName>
        <fullName evidence="2">ATP-dependent Clp protease proteolytic subunit</fullName>
    </recommendedName>
</protein>
<name>A0AAN9L744_CANGL</name>
<dbReference type="GO" id="GO:0006515">
    <property type="term" value="P:protein quality control for misfolded or incompletely synthesized proteins"/>
    <property type="evidence" value="ECO:0007669"/>
    <property type="project" value="TreeGrafter"/>
</dbReference>
<dbReference type="InterPro" id="IPR029045">
    <property type="entry name" value="ClpP/crotonase-like_dom_sf"/>
</dbReference>